<evidence type="ECO:0000313" key="2">
    <source>
        <dbReference type="Proteomes" id="UP000442695"/>
    </source>
</evidence>
<name>A0A7V8EJ58_PSEPU</name>
<dbReference type="RefSeq" id="WP_156858673.1">
    <property type="nucleotide sequence ID" value="NZ_WOWR01000005.1"/>
</dbReference>
<reference evidence="1 2" key="1">
    <citation type="submission" date="2019-12" db="EMBL/GenBank/DDBJ databases">
        <authorList>
            <person name="Woiski C."/>
        </authorList>
    </citation>
    <scope>NUCLEOTIDE SEQUENCE [LARGE SCALE GENOMIC DNA]</scope>
    <source>
        <strain evidence="1 2">BOE100</strain>
    </source>
</reference>
<accession>A0A7V8EJ58</accession>
<dbReference type="EMBL" id="WOWR01000005">
    <property type="protein sequence ID" value="KAF0255779.1"/>
    <property type="molecule type" value="Genomic_DNA"/>
</dbReference>
<evidence type="ECO:0000313" key="1">
    <source>
        <dbReference type="EMBL" id="KAF0255779.1"/>
    </source>
</evidence>
<dbReference type="Proteomes" id="UP000442695">
    <property type="component" value="Unassembled WGS sequence"/>
</dbReference>
<sequence length="95" mass="10591">MSKPRGSRYILGHLSYSDLATTLQEGHQAVLVLNPDEPKARHEVSKNVKAAFLKAGRYCELQSQRILVESDAPGVWKESHFLYVTAHIKCPSSAQ</sequence>
<dbReference type="AlphaFoldDB" id="A0A7V8EJ58"/>
<gene>
    <name evidence="1" type="ORF">GN299_06720</name>
</gene>
<proteinExistence type="predicted"/>
<protein>
    <submittedName>
        <fullName evidence="1">Uncharacterized protein</fullName>
    </submittedName>
</protein>
<comment type="caution">
    <text evidence="1">The sequence shown here is derived from an EMBL/GenBank/DDBJ whole genome shotgun (WGS) entry which is preliminary data.</text>
</comment>
<organism evidence="1 2">
    <name type="scientific">Pseudomonas putida</name>
    <name type="common">Arthrobacter siderocapsulatus</name>
    <dbReference type="NCBI Taxonomy" id="303"/>
    <lineage>
        <taxon>Bacteria</taxon>
        <taxon>Pseudomonadati</taxon>
        <taxon>Pseudomonadota</taxon>
        <taxon>Gammaproteobacteria</taxon>
        <taxon>Pseudomonadales</taxon>
        <taxon>Pseudomonadaceae</taxon>
        <taxon>Pseudomonas</taxon>
    </lineage>
</organism>